<reference evidence="2 3" key="1">
    <citation type="submission" date="2024-03" db="EMBL/GenBank/DDBJ databases">
        <title>Novel species of the genus Variovorax.</title>
        <authorList>
            <person name="Liu Q."/>
            <person name="Xin Y.-H."/>
        </authorList>
    </citation>
    <scope>NUCLEOTIDE SEQUENCE [LARGE SCALE GENOMIC DNA]</scope>
    <source>
        <strain evidence="2 3">KACC 18900</strain>
    </source>
</reference>
<proteinExistence type="predicted"/>
<keyword evidence="3" id="KW-1185">Reference proteome</keyword>
<comment type="caution">
    <text evidence="2">The sequence shown here is derived from an EMBL/GenBank/DDBJ whole genome shotgun (WGS) entry which is preliminary data.</text>
</comment>
<dbReference type="Proteomes" id="UP001385892">
    <property type="component" value="Unassembled WGS sequence"/>
</dbReference>
<accession>A0ABU8WUM3</accession>
<gene>
    <name evidence="2" type="ORF">WKW82_31690</name>
</gene>
<organism evidence="2 3">
    <name type="scientific">Variovorax rhizosphaerae</name>
    <dbReference type="NCBI Taxonomy" id="1836200"/>
    <lineage>
        <taxon>Bacteria</taxon>
        <taxon>Pseudomonadati</taxon>
        <taxon>Pseudomonadota</taxon>
        <taxon>Betaproteobacteria</taxon>
        <taxon>Burkholderiales</taxon>
        <taxon>Comamonadaceae</taxon>
        <taxon>Variovorax</taxon>
    </lineage>
</organism>
<dbReference type="EMBL" id="JBBKZT010000020">
    <property type="protein sequence ID" value="MEJ8851237.1"/>
    <property type="molecule type" value="Genomic_DNA"/>
</dbReference>
<dbReference type="RefSeq" id="WP_340346789.1">
    <property type="nucleotide sequence ID" value="NZ_JBBKZT010000020.1"/>
</dbReference>
<feature type="region of interest" description="Disordered" evidence="1">
    <location>
        <begin position="178"/>
        <end position="200"/>
    </location>
</feature>
<name>A0ABU8WUM3_9BURK</name>
<evidence type="ECO:0000313" key="3">
    <source>
        <dbReference type="Proteomes" id="UP001385892"/>
    </source>
</evidence>
<evidence type="ECO:0000256" key="1">
    <source>
        <dbReference type="SAM" id="MobiDB-lite"/>
    </source>
</evidence>
<sequence length="200" mass="21755">MDHTHVGLRAAVRALTDVVAPVVDPKHAQARDQLRLTVEYLEFVLQRLDHLHERDLFELRHHMDLARQVMAVIPASIMARSVAPGTALEHGERVLAEGNASPPTLRNATEGLAAAVAEAVRAAPQMSASTRRNIETCVLRASKTRISFERSWYLPLGLDADSHEVLPLSEALSFPGGSTAHANTSRDSPIAAARPIVNET</sequence>
<protein>
    <submittedName>
        <fullName evidence="2">Uncharacterized protein</fullName>
    </submittedName>
</protein>
<evidence type="ECO:0000313" key="2">
    <source>
        <dbReference type="EMBL" id="MEJ8851237.1"/>
    </source>
</evidence>